<reference evidence="3" key="2">
    <citation type="submission" date="2012-02" db="EMBL/GenBank/DDBJ databases">
        <title>Complete genome sequence of Blastococcus saxobsidens strain DD2.</title>
        <authorList>
            <person name="Genoscope."/>
        </authorList>
    </citation>
    <scope>NUCLEOTIDE SEQUENCE [LARGE SCALE GENOMIC DNA]</scope>
    <source>
        <strain evidence="3">DD2</strain>
    </source>
</reference>
<keyword evidence="3" id="KW-1185">Reference proteome</keyword>
<feature type="region of interest" description="Disordered" evidence="1">
    <location>
        <begin position="1"/>
        <end position="31"/>
    </location>
</feature>
<dbReference type="EMBL" id="FO117623">
    <property type="protein sequence ID" value="CCG05183.1"/>
    <property type="molecule type" value="Genomic_DNA"/>
</dbReference>
<dbReference type="AlphaFoldDB" id="H6RNN5"/>
<proteinExistence type="predicted"/>
<protein>
    <submittedName>
        <fullName evidence="2">Uncharacterized protein</fullName>
    </submittedName>
</protein>
<accession>H6RNN5</accession>
<name>H6RNN5_BLASD</name>
<dbReference type="STRING" id="1146883.BLASA_4369"/>
<dbReference type="KEGG" id="bsd:BLASA_4369"/>
<evidence type="ECO:0000256" key="1">
    <source>
        <dbReference type="SAM" id="MobiDB-lite"/>
    </source>
</evidence>
<reference evidence="2 3" key="1">
    <citation type="journal article" date="2012" name="J. Bacteriol.">
        <title>Genome Sequence of Blastococcus saxobsidens DD2, a Stone-Inhabiting Bacterium.</title>
        <authorList>
            <person name="Chouaia B."/>
            <person name="Crotti E."/>
            <person name="Brusetti L."/>
            <person name="Daffonchio D."/>
            <person name="Essoussi I."/>
            <person name="Nouioui I."/>
            <person name="Sbissi I."/>
            <person name="Ghodhbane-Gtari F."/>
            <person name="Gtari M."/>
            <person name="Vacherie B."/>
            <person name="Barbe V."/>
            <person name="Medigue C."/>
            <person name="Gury J."/>
            <person name="Pujic P."/>
            <person name="Normand P."/>
        </authorList>
    </citation>
    <scope>NUCLEOTIDE SEQUENCE [LARGE SCALE GENOMIC DNA]</scope>
    <source>
        <strain evidence="2 3">DD2</strain>
    </source>
</reference>
<sequence length="110" mass="11490">MKWNHAQPGSAAASRARHRAPEPEPDLDDVDELTDTVAISPLGLSYGQHAASTPGLPELRPRTGLRAAPLVDDAAAAESGADAIATGPRPATGRIARVLAGRLRPWQRSA</sequence>
<gene>
    <name evidence="2" type="ordered locus">BLASA_4369</name>
</gene>
<evidence type="ECO:0000313" key="3">
    <source>
        <dbReference type="Proteomes" id="UP000007517"/>
    </source>
</evidence>
<organism evidence="2 3">
    <name type="scientific">Blastococcus saxobsidens (strain DD2)</name>
    <dbReference type="NCBI Taxonomy" id="1146883"/>
    <lineage>
        <taxon>Bacteria</taxon>
        <taxon>Bacillati</taxon>
        <taxon>Actinomycetota</taxon>
        <taxon>Actinomycetes</taxon>
        <taxon>Geodermatophilales</taxon>
        <taxon>Geodermatophilaceae</taxon>
        <taxon>Blastococcus</taxon>
    </lineage>
</organism>
<dbReference type="HOGENOM" id="CLU_2166077_0_0_11"/>
<evidence type="ECO:0000313" key="2">
    <source>
        <dbReference type="EMBL" id="CCG05183.1"/>
    </source>
</evidence>
<dbReference type="Proteomes" id="UP000007517">
    <property type="component" value="Chromosome"/>
</dbReference>